<organism evidence="3 4">
    <name type="scientific">Zasmidium cellare</name>
    <name type="common">Wine cellar mold</name>
    <name type="synonym">Racodium cellare</name>
    <dbReference type="NCBI Taxonomy" id="395010"/>
    <lineage>
        <taxon>Eukaryota</taxon>
        <taxon>Fungi</taxon>
        <taxon>Dikarya</taxon>
        <taxon>Ascomycota</taxon>
        <taxon>Pezizomycotina</taxon>
        <taxon>Dothideomycetes</taxon>
        <taxon>Dothideomycetidae</taxon>
        <taxon>Mycosphaerellales</taxon>
        <taxon>Mycosphaerellaceae</taxon>
        <taxon>Zasmidium</taxon>
    </lineage>
</organism>
<dbReference type="PANTHER" id="PTHR38165">
    <property type="match status" value="1"/>
</dbReference>
<comment type="caution">
    <text evidence="3">The sequence shown here is derived from an EMBL/GenBank/DDBJ whole genome shotgun (WGS) entry which is preliminary data.</text>
</comment>
<gene>
    <name evidence="3" type="ORF">PRZ48_002368</name>
</gene>
<evidence type="ECO:0000313" key="4">
    <source>
        <dbReference type="Proteomes" id="UP001305779"/>
    </source>
</evidence>
<evidence type="ECO:0000259" key="2">
    <source>
        <dbReference type="PROSITE" id="PS52006"/>
    </source>
</evidence>
<feature type="chain" id="PRO_5046931130" description="GH64 domain-containing protein" evidence="1">
    <location>
        <begin position="23"/>
        <end position="421"/>
    </location>
</feature>
<sequence>MSMLSKTVLAALAALFIHGSSALPTNQAAPVTMIKRQAGGSLEIDLVNNFDQPINAYLSGTDENSNKFGMLGTDGQWYYPQAAPKSSMNPIDAANITIPLNGPGEGPKRITVPSYVTGGRLWFAAGDLHFFTNVGDTGVVAPVMPSAANPADPSYNTLWGFSEFTNTAAGGLYVNPSQVDFVGLPVGISVASPTGGPDVSTPGLKKNAVGAICDAMKLQTQADGWPWQWMCRYSPEGNLLRVVSPGLYRGSAYDPKAFDGDYDWYVKDVWEKYTASPLTLINNNTASGHSICQVQGEVLACSEDETPYAKPSIQDIWGCDSGPFANAGSKIHQANVATLCAAFHRSTLLLPGGETQPGLGVEAFYTDNTTDWYSKAVHANSADGRGYSFAYDDVKLTDGTGEDGTIAMKPPGLVTITVGGV</sequence>
<dbReference type="Gene3D" id="3.30.920.50">
    <property type="entry name" value="Beta-1,3-glucanase, C-terminal domain"/>
    <property type="match status" value="1"/>
</dbReference>
<feature type="domain" description="GH64" evidence="2">
    <location>
        <begin position="26"/>
        <end position="408"/>
    </location>
</feature>
<evidence type="ECO:0000313" key="3">
    <source>
        <dbReference type="EMBL" id="KAK4508629.1"/>
    </source>
</evidence>
<reference evidence="3 4" key="1">
    <citation type="journal article" date="2023" name="G3 (Bethesda)">
        <title>A chromosome-level genome assembly of Zasmidium syzygii isolated from banana leaves.</title>
        <authorList>
            <person name="van Westerhoven A.C."/>
            <person name="Mehrabi R."/>
            <person name="Talebi R."/>
            <person name="Steentjes M.B.F."/>
            <person name="Corcolon B."/>
            <person name="Chong P.A."/>
            <person name="Kema G.H.J."/>
            <person name="Seidl M.F."/>
        </authorList>
    </citation>
    <scope>NUCLEOTIDE SEQUENCE [LARGE SCALE GENOMIC DNA]</scope>
    <source>
        <strain evidence="3 4">P124</strain>
    </source>
</reference>
<name>A0ABR0F3U9_ZASCE</name>
<keyword evidence="4" id="KW-1185">Reference proteome</keyword>
<feature type="signal peptide" evidence="1">
    <location>
        <begin position="1"/>
        <end position="22"/>
    </location>
</feature>
<evidence type="ECO:0000256" key="1">
    <source>
        <dbReference type="SAM" id="SignalP"/>
    </source>
</evidence>
<proteinExistence type="predicted"/>
<keyword evidence="1" id="KW-0732">Signal</keyword>
<dbReference type="Pfam" id="PF16483">
    <property type="entry name" value="Glyco_hydro_64"/>
    <property type="match status" value="1"/>
</dbReference>
<dbReference type="Proteomes" id="UP001305779">
    <property type="component" value="Unassembled WGS sequence"/>
</dbReference>
<protein>
    <recommendedName>
        <fullName evidence="2">GH64 domain-containing protein</fullName>
    </recommendedName>
</protein>
<dbReference type="InterPro" id="IPR037398">
    <property type="entry name" value="Glyco_hydro_64_fam"/>
</dbReference>
<dbReference type="InterPro" id="IPR032477">
    <property type="entry name" value="Glyco_hydro_64"/>
</dbReference>
<dbReference type="PROSITE" id="PS52006">
    <property type="entry name" value="GH64"/>
    <property type="match status" value="1"/>
</dbReference>
<dbReference type="InterPro" id="IPR037176">
    <property type="entry name" value="Osmotin/thaumatin-like_sf"/>
</dbReference>
<dbReference type="Gene3D" id="2.60.110.10">
    <property type="entry name" value="Thaumatin"/>
    <property type="match status" value="1"/>
</dbReference>
<dbReference type="EMBL" id="JAXOVC010000001">
    <property type="protein sequence ID" value="KAK4508629.1"/>
    <property type="molecule type" value="Genomic_DNA"/>
</dbReference>
<dbReference type="InterPro" id="IPR042517">
    <property type="entry name" value="Glyco_hydro_64_N_2"/>
</dbReference>
<accession>A0ABR0F3U9</accession>
<dbReference type="PANTHER" id="PTHR38165:SF1">
    <property type="entry name" value="GLUCANASE B"/>
    <property type="match status" value="1"/>
</dbReference>